<reference evidence="1" key="1">
    <citation type="submission" date="2014-09" db="EMBL/GenBank/DDBJ databases">
        <authorList>
            <person name="Magalhaes I.L.F."/>
            <person name="Oliveira U."/>
            <person name="Santos F.R."/>
            <person name="Vidigal T.H.D.A."/>
            <person name="Brescovit A.D."/>
            <person name="Santos A.J."/>
        </authorList>
    </citation>
    <scope>NUCLEOTIDE SEQUENCE</scope>
    <source>
        <tissue evidence="1">Shoot tissue taken approximately 20 cm above the soil surface</tissue>
    </source>
</reference>
<name>A0A0A9FNJ4_ARUDO</name>
<proteinExistence type="predicted"/>
<organism evidence="1">
    <name type="scientific">Arundo donax</name>
    <name type="common">Giant reed</name>
    <name type="synonym">Donax arundinaceus</name>
    <dbReference type="NCBI Taxonomy" id="35708"/>
    <lineage>
        <taxon>Eukaryota</taxon>
        <taxon>Viridiplantae</taxon>
        <taxon>Streptophyta</taxon>
        <taxon>Embryophyta</taxon>
        <taxon>Tracheophyta</taxon>
        <taxon>Spermatophyta</taxon>
        <taxon>Magnoliopsida</taxon>
        <taxon>Liliopsida</taxon>
        <taxon>Poales</taxon>
        <taxon>Poaceae</taxon>
        <taxon>PACMAD clade</taxon>
        <taxon>Arundinoideae</taxon>
        <taxon>Arundineae</taxon>
        <taxon>Arundo</taxon>
    </lineage>
</organism>
<reference evidence="1" key="2">
    <citation type="journal article" date="2015" name="Data Brief">
        <title>Shoot transcriptome of the giant reed, Arundo donax.</title>
        <authorList>
            <person name="Barrero R.A."/>
            <person name="Guerrero F.D."/>
            <person name="Moolhuijzen P."/>
            <person name="Goolsby J.A."/>
            <person name="Tidwell J."/>
            <person name="Bellgard S.E."/>
            <person name="Bellgard M.I."/>
        </authorList>
    </citation>
    <scope>NUCLEOTIDE SEQUENCE</scope>
    <source>
        <tissue evidence="1">Shoot tissue taken approximately 20 cm above the soil surface</tissue>
    </source>
</reference>
<evidence type="ECO:0000313" key="1">
    <source>
        <dbReference type="EMBL" id="JAE12859.1"/>
    </source>
</evidence>
<protein>
    <submittedName>
        <fullName evidence="1">Uncharacterized protein</fullName>
    </submittedName>
</protein>
<sequence length="64" mass="7550">MNEPLFLALWQVKQMYRDQGTGLSEDGCQITATAEPICYTDSTHTWTKQSRTIWEDFLHFLYTM</sequence>
<dbReference type="AlphaFoldDB" id="A0A0A9FNJ4"/>
<accession>A0A0A9FNJ4</accession>
<dbReference type="EMBL" id="GBRH01185037">
    <property type="protein sequence ID" value="JAE12859.1"/>
    <property type="molecule type" value="Transcribed_RNA"/>
</dbReference>